<evidence type="ECO:0000256" key="5">
    <source>
        <dbReference type="SAM" id="Phobius"/>
    </source>
</evidence>
<gene>
    <name evidence="7" type="ORF">CANINC_001603</name>
</gene>
<sequence>MSSNGGISRWHFGLGAITGAIYYFTNTTNKQNFQSYLYRTVSETVSELGHTNIIILILVFALSFTRLNGNFGYSLTLLNSVWSKPIVSAIFLILRFVSMFKLLIALMRCGIKSRKYQLSENKLEFINDLNNSKYDPNGRIGLLIDKLNNKCIICYEKLIEEDRDGTDCEEERTSQTLILSCDHVFHSDCFKEWYLGSDKCPYCRTEVNL</sequence>
<name>A0A4T0X388_9ASCO</name>
<dbReference type="SMART" id="SM00184">
    <property type="entry name" value="RING"/>
    <property type="match status" value="1"/>
</dbReference>
<feature type="transmembrane region" description="Helical" evidence="5">
    <location>
        <begin position="45"/>
        <end position="65"/>
    </location>
</feature>
<keyword evidence="1" id="KW-0479">Metal-binding</keyword>
<reference evidence="7 8" key="1">
    <citation type="journal article" date="2019" name="Front. Genet.">
        <title>Whole-Genome Sequencing of the Opportunistic Yeast Pathogen Candida inconspicua Uncovers Its Hybrid Origin.</title>
        <authorList>
            <person name="Mixao V."/>
            <person name="Hansen A.P."/>
            <person name="Saus E."/>
            <person name="Boekhout T."/>
            <person name="Lass-Florl C."/>
            <person name="Gabaldon T."/>
        </authorList>
    </citation>
    <scope>NUCLEOTIDE SEQUENCE [LARGE SCALE GENOMIC DNA]</scope>
    <source>
        <strain evidence="7 8">CBS 180</strain>
    </source>
</reference>
<dbReference type="SUPFAM" id="SSF57850">
    <property type="entry name" value="RING/U-box"/>
    <property type="match status" value="1"/>
</dbReference>
<protein>
    <recommendedName>
        <fullName evidence="6">RING-type domain-containing protein</fullName>
    </recommendedName>
</protein>
<comment type="caution">
    <text evidence="7">The sequence shown here is derived from an EMBL/GenBank/DDBJ whole genome shotgun (WGS) entry which is preliminary data.</text>
</comment>
<evidence type="ECO:0000256" key="3">
    <source>
        <dbReference type="ARBA" id="ARBA00022833"/>
    </source>
</evidence>
<dbReference type="PANTHER" id="PTHR45798:SF88">
    <property type="entry name" value="RING-H2 FINGER PROTEIN ATL61-RELATED"/>
    <property type="match status" value="1"/>
</dbReference>
<accession>A0A4T0X388</accession>
<keyword evidence="2 4" id="KW-0863">Zinc-finger</keyword>
<dbReference type="InterPro" id="IPR001841">
    <property type="entry name" value="Znf_RING"/>
</dbReference>
<feature type="transmembrane region" description="Helical" evidence="5">
    <location>
        <begin position="6"/>
        <end position="24"/>
    </location>
</feature>
<dbReference type="InterPro" id="IPR052788">
    <property type="entry name" value="RING-type_E3_ligase_ATL"/>
</dbReference>
<dbReference type="Proteomes" id="UP000307173">
    <property type="component" value="Unassembled WGS sequence"/>
</dbReference>
<proteinExistence type="predicted"/>
<dbReference type="PANTHER" id="PTHR45798">
    <property type="entry name" value="RING-H2 FINGER PROTEIN ATL61-RELATED-RELATED"/>
    <property type="match status" value="1"/>
</dbReference>
<dbReference type="OrthoDB" id="7759664at2759"/>
<dbReference type="EMBL" id="SELW01000247">
    <property type="protein sequence ID" value="TID29788.1"/>
    <property type="molecule type" value="Genomic_DNA"/>
</dbReference>
<dbReference type="Pfam" id="PF13639">
    <property type="entry name" value="zf-RING_2"/>
    <property type="match status" value="1"/>
</dbReference>
<dbReference type="GO" id="GO:0008270">
    <property type="term" value="F:zinc ion binding"/>
    <property type="evidence" value="ECO:0007669"/>
    <property type="project" value="UniProtKB-KW"/>
</dbReference>
<feature type="transmembrane region" description="Helical" evidence="5">
    <location>
        <begin position="85"/>
        <end position="106"/>
    </location>
</feature>
<evidence type="ECO:0000313" key="8">
    <source>
        <dbReference type="Proteomes" id="UP000307173"/>
    </source>
</evidence>
<evidence type="ECO:0000256" key="4">
    <source>
        <dbReference type="PROSITE-ProRule" id="PRU00175"/>
    </source>
</evidence>
<keyword evidence="5" id="KW-0812">Transmembrane</keyword>
<keyword evidence="3" id="KW-0862">Zinc</keyword>
<dbReference type="Gene3D" id="3.30.40.10">
    <property type="entry name" value="Zinc/RING finger domain, C3HC4 (zinc finger)"/>
    <property type="match status" value="1"/>
</dbReference>
<keyword evidence="5" id="KW-1133">Transmembrane helix</keyword>
<dbReference type="STRING" id="52247.A0A4T0X388"/>
<feature type="domain" description="RING-type" evidence="6">
    <location>
        <begin position="151"/>
        <end position="204"/>
    </location>
</feature>
<evidence type="ECO:0000256" key="2">
    <source>
        <dbReference type="ARBA" id="ARBA00022771"/>
    </source>
</evidence>
<dbReference type="InterPro" id="IPR013083">
    <property type="entry name" value="Znf_RING/FYVE/PHD"/>
</dbReference>
<evidence type="ECO:0000256" key="1">
    <source>
        <dbReference type="ARBA" id="ARBA00022723"/>
    </source>
</evidence>
<dbReference type="PROSITE" id="PS50089">
    <property type="entry name" value="ZF_RING_2"/>
    <property type="match status" value="1"/>
</dbReference>
<evidence type="ECO:0000259" key="6">
    <source>
        <dbReference type="PROSITE" id="PS50089"/>
    </source>
</evidence>
<keyword evidence="8" id="KW-1185">Reference proteome</keyword>
<dbReference type="AlphaFoldDB" id="A0A4T0X388"/>
<keyword evidence="5" id="KW-0472">Membrane</keyword>
<evidence type="ECO:0000313" key="7">
    <source>
        <dbReference type="EMBL" id="TID29788.1"/>
    </source>
</evidence>
<organism evidence="7 8">
    <name type="scientific">Pichia inconspicua</name>
    <dbReference type="NCBI Taxonomy" id="52247"/>
    <lineage>
        <taxon>Eukaryota</taxon>
        <taxon>Fungi</taxon>
        <taxon>Dikarya</taxon>
        <taxon>Ascomycota</taxon>
        <taxon>Saccharomycotina</taxon>
        <taxon>Pichiomycetes</taxon>
        <taxon>Pichiales</taxon>
        <taxon>Pichiaceae</taxon>
        <taxon>Pichia</taxon>
    </lineage>
</organism>